<evidence type="ECO:0000313" key="1">
    <source>
        <dbReference type="EMBL" id="CAG7730760.1"/>
    </source>
</evidence>
<feature type="non-terminal residue" evidence="1">
    <location>
        <position position="35"/>
    </location>
</feature>
<dbReference type="OrthoDB" id="2359216at2759"/>
<organism evidence="1 2">
    <name type="scientific">Allacma fusca</name>
    <dbReference type="NCBI Taxonomy" id="39272"/>
    <lineage>
        <taxon>Eukaryota</taxon>
        <taxon>Metazoa</taxon>
        <taxon>Ecdysozoa</taxon>
        <taxon>Arthropoda</taxon>
        <taxon>Hexapoda</taxon>
        <taxon>Collembola</taxon>
        <taxon>Symphypleona</taxon>
        <taxon>Sminthuridae</taxon>
        <taxon>Allacma</taxon>
    </lineage>
</organism>
<name>A0A8J2P3N6_9HEXA</name>
<dbReference type="Proteomes" id="UP000708208">
    <property type="component" value="Unassembled WGS sequence"/>
</dbReference>
<dbReference type="AlphaFoldDB" id="A0A8J2P3N6"/>
<protein>
    <submittedName>
        <fullName evidence="1">Uncharacterized protein</fullName>
    </submittedName>
</protein>
<reference evidence="1" key="1">
    <citation type="submission" date="2021-06" db="EMBL/GenBank/DDBJ databases">
        <authorList>
            <person name="Hodson N. C."/>
            <person name="Mongue J. A."/>
            <person name="Jaron S. K."/>
        </authorList>
    </citation>
    <scope>NUCLEOTIDE SEQUENCE</scope>
</reference>
<proteinExistence type="predicted"/>
<gene>
    <name evidence="1" type="ORF">AFUS01_LOCUS19380</name>
</gene>
<comment type="caution">
    <text evidence="1">The sequence shown here is derived from an EMBL/GenBank/DDBJ whole genome shotgun (WGS) entry which is preliminary data.</text>
</comment>
<sequence length="35" mass="3970">MELVAELSTGIVEDYRAKKRSRIQRTFVKASDAAE</sequence>
<keyword evidence="2" id="KW-1185">Reference proteome</keyword>
<accession>A0A8J2P3N6</accession>
<dbReference type="EMBL" id="CAJVCH010199941">
    <property type="protein sequence ID" value="CAG7730760.1"/>
    <property type="molecule type" value="Genomic_DNA"/>
</dbReference>
<evidence type="ECO:0000313" key="2">
    <source>
        <dbReference type="Proteomes" id="UP000708208"/>
    </source>
</evidence>